<gene>
    <name evidence="1" type="ORF">FHU38_000888</name>
</gene>
<keyword evidence="2" id="KW-1185">Reference proteome</keyword>
<proteinExistence type="predicted"/>
<organism evidence="1 2">
    <name type="scientific">Saccharomonospora amisosensis</name>
    <dbReference type="NCBI Taxonomy" id="1128677"/>
    <lineage>
        <taxon>Bacteria</taxon>
        <taxon>Bacillati</taxon>
        <taxon>Actinomycetota</taxon>
        <taxon>Actinomycetes</taxon>
        <taxon>Pseudonocardiales</taxon>
        <taxon>Pseudonocardiaceae</taxon>
        <taxon>Saccharomonospora</taxon>
    </lineage>
</organism>
<sequence length="264" mass="28231">MNQHNTRPASVWDTGRTSTRQQLKDRYIGATRSDGALTPVIARHIIATYTGADDTVCDPNPGAGIVLSEAVRTGRHAVGIQPQRRWQSACEANLDLARLAGPTGTATMLDGVDDPRAADLPGAIDLVLTGLRHTPTADPTRVLVRLYDTLNAVADWVWPGGHVIVTCRPWRRHGRLIDLPGQISDAADAIGLVPADHCIALTAPIRGNQVRPRVVTRAVGTNDDTDEHGQPLARAAHVDVLVFRVPHTPADAIAAACEVRRAAA</sequence>
<dbReference type="AlphaFoldDB" id="A0A7X5UMT9"/>
<dbReference type="Proteomes" id="UP000545493">
    <property type="component" value="Unassembled WGS sequence"/>
</dbReference>
<accession>A0A7X5UMT9</accession>
<dbReference type="SUPFAM" id="SSF53335">
    <property type="entry name" value="S-adenosyl-L-methionine-dependent methyltransferases"/>
    <property type="match status" value="1"/>
</dbReference>
<name>A0A7X5UMT9_9PSEU</name>
<evidence type="ECO:0008006" key="3">
    <source>
        <dbReference type="Google" id="ProtNLM"/>
    </source>
</evidence>
<dbReference type="InterPro" id="IPR029063">
    <property type="entry name" value="SAM-dependent_MTases_sf"/>
</dbReference>
<dbReference type="EMBL" id="JAAOYM010000001">
    <property type="protein sequence ID" value="NIJ10544.1"/>
    <property type="molecule type" value="Genomic_DNA"/>
</dbReference>
<dbReference type="RefSeq" id="WP_167166722.1">
    <property type="nucleotide sequence ID" value="NZ_JAAOYM010000001.1"/>
</dbReference>
<protein>
    <recommendedName>
        <fullName evidence="3">DNA methylase</fullName>
    </recommendedName>
</protein>
<evidence type="ECO:0000313" key="2">
    <source>
        <dbReference type="Proteomes" id="UP000545493"/>
    </source>
</evidence>
<evidence type="ECO:0000313" key="1">
    <source>
        <dbReference type="EMBL" id="NIJ10544.1"/>
    </source>
</evidence>
<reference evidence="1 2" key="1">
    <citation type="submission" date="2020-03" db="EMBL/GenBank/DDBJ databases">
        <title>Sequencing the genomes of 1000 actinobacteria strains.</title>
        <authorList>
            <person name="Klenk H.-P."/>
        </authorList>
    </citation>
    <scope>NUCLEOTIDE SEQUENCE [LARGE SCALE GENOMIC DNA]</scope>
    <source>
        <strain evidence="1 2">DSM 45685</strain>
    </source>
</reference>
<dbReference type="Gene3D" id="3.40.50.150">
    <property type="entry name" value="Vaccinia Virus protein VP39"/>
    <property type="match status" value="1"/>
</dbReference>
<comment type="caution">
    <text evidence="1">The sequence shown here is derived from an EMBL/GenBank/DDBJ whole genome shotgun (WGS) entry which is preliminary data.</text>
</comment>